<evidence type="ECO:0000313" key="1">
    <source>
        <dbReference type="EMBL" id="KAG6382100.1"/>
    </source>
</evidence>
<reference evidence="1" key="1">
    <citation type="submission" date="2021-03" db="EMBL/GenBank/DDBJ databases">
        <title>Evolutionary innovations through gain and loss of genes in the ectomycorrhizal Boletales.</title>
        <authorList>
            <person name="Wu G."/>
            <person name="Miyauchi S."/>
            <person name="Morin E."/>
            <person name="Yang Z.-L."/>
            <person name="Xu J."/>
            <person name="Martin F.M."/>
        </authorList>
    </citation>
    <scope>NUCLEOTIDE SEQUENCE</scope>
    <source>
        <strain evidence="1">BR01</strain>
    </source>
</reference>
<comment type="caution">
    <text evidence="1">The sequence shown here is derived from an EMBL/GenBank/DDBJ whole genome shotgun (WGS) entry which is preliminary data.</text>
</comment>
<evidence type="ECO:0000313" key="2">
    <source>
        <dbReference type="Proteomes" id="UP000683000"/>
    </source>
</evidence>
<organism evidence="1 2">
    <name type="scientific">Boletus reticuloceps</name>
    <dbReference type="NCBI Taxonomy" id="495285"/>
    <lineage>
        <taxon>Eukaryota</taxon>
        <taxon>Fungi</taxon>
        <taxon>Dikarya</taxon>
        <taxon>Basidiomycota</taxon>
        <taxon>Agaricomycotina</taxon>
        <taxon>Agaricomycetes</taxon>
        <taxon>Agaricomycetidae</taxon>
        <taxon>Boletales</taxon>
        <taxon>Boletineae</taxon>
        <taxon>Boletaceae</taxon>
        <taxon>Boletoideae</taxon>
        <taxon>Boletus</taxon>
    </lineage>
</organism>
<gene>
    <name evidence="1" type="ORF">JVT61DRAFT_743</name>
</gene>
<sequence>MGLMPNSCAKFFDVCELREMVLNQLPLPAVASFALSTDAHMQGVATLFRGRFCTFARRFFDDSTPFFDALVHSSGVVSGSGALQILFFMETYGWAPSDMDIYVPLGNVDFMTTFLMAAGYSEISVHTSARPGYPNPSVQTVRTFKQANRKIDIVESSNCSPIAPILEFHITALMNYITPFSVFSAYAGFTSCGKAIVNPMVFDRARLTLPTCMAIAKYRDRGFAILTTAQSYLMQTRFRGHNGHICGRADVCTLTRRSTTDIGCVVLTFCEASYAESGYKRFPIVDWCLGGRLCNKAIGYHPPYVMVRGGI</sequence>
<dbReference type="OrthoDB" id="2681164at2759"/>
<accession>A0A8I3AGY5</accession>
<name>A0A8I3AGY5_9AGAM</name>
<keyword evidence="2" id="KW-1185">Reference proteome</keyword>
<dbReference type="AlphaFoldDB" id="A0A8I3AGY5"/>
<dbReference type="Proteomes" id="UP000683000">
    <property type="component" value="Unassembled WGS sequence"/>
</dbReference>
<protein>
    <submittedName>
        <fullName evidence="1">Uncharacterized protein</fullName>
    </submittedName>
</protein>
<proteinExistence type="predicted"/>
<dbReference type="EMBL" id="JAGFBS010000001">
    <property type="protein sequence ID" value="KAG6382100.1"/>
    <property type="molecule type" value="Genomic_DNA"/>
</dbReference>